<evidence type="ECO:0000313" key="1">
    <source>
        <dbReference type="EMBL" id="GAX12370.1"/>
    </source>
</evidence>
<comment type="caution">
    <text evidence="1">The sequence shown here is derived from an EMBL/GenBank/DDBJ whole genome shotgun (WGS) entry which is preliminary data.</text>
</comment>
<dbReference type="InParanoid" id="A0A1Z5JED9"/>
<dbReference type="SUPFAM" id="SSF52047">
    <property type="entry name" value="RNI-like"/>
    <property type="match status" value="1"/>
</dbReference>
<accession>A0A1Z5JED9</accession>
<dbReference type="Gene3D" id="3.80.10.10">
    <property type="entry name" value="Ribonuclease Inhibitor"/>
    <property type="match status" value="1"/>
</dbReference>
<protein>
    <submittedName>
        <fullName evidence="1">Uncharacterized protein</fullName>
    </submittedName>
</protein>
<dbReference type="AlphaFoldDB" id="A0A1Z5JED9"/>
<dbReference type="Proteomes" id="UP000198406">
    <property type="component" value="Unassembled WGS sequence"/>
</dbReference>
<dbReference type="InterPro" id="IPR032675">
    <property type="entry name" value="LRR_dom_sf"/>
</dbReference>
<organism evidence="1 2">
    <name type="scientific">Fistulifera solaris</name>
    <name type="common">Oleaginous diatom</name>
    <dbReference type="NCBI Taxonomy" id="1519565"/>
    <lineage>
        <taxon>Eukaryota</taxon>
        <taxon>Sar</taxon>
        <taxon>Stramenopiles</taxon>
        <taxon>Ochrophyta</taxon>
        <taxon>Bacillariophyta</taxon>
        <taxon>Bacillariophyceae</taxon>
        <taxon>Bacillariophycidae</taxon>
        <taxon>Naviculales</taxon>
        <taxon>Naviculaceae</taxon>
        <taxon>Fistulifera</taxon>
    </lineage>
</organism>
<evidence type="ECO:0000313" key="2">
    <source>
        <dbReference type="Proteomes" id="UP000198406"/>
    </source>
</evidence>
<keyword evidence="2" id="KW-1185">Reference proteome</keyword>
<sequence>MTTLEISNTHTSFAEIRSKLEAAGKFSKFVLNSVTIDGDEEDMIAVAKHFRGKPLESATFRNVVATDSEVDLGLIVSTILVTASQFKHLQVKGMCFGAKSVIGSVSYASALESIELARCGLVDEDAMKMVDALAKASTVTCVDVTGNDFSDFCAHAFADGLKKKTSVTNVKIDKMIVGESKANGVATTAQKKSATAA</sequence>
<dbReference type="EMBL" id="BDSP01000050">
    <property type="protein sequence ID" value="GAX12370.1"/>
    <property type="molecule type" value="Genomic_DNA"/>
</dbReference>
<name>A0A1Z5JED9_FISSO</name>
<reference evidence="1 2" key="1">
    <citation type="journal article" date="2015" name="Plant Cell">
        <title>Oil accumulation by the oleaginous diatom Fistulifera solaris as revealed by the genome and transcriptome.</title>
        <authorList>
            <person name="Tanaka T."/>
            <person name="Maeda Y."/>
            <person name="Veluchamy A."/>
            <person name="Tanaka M."/>
            <person name="Abida H."/>
            <person name="Marechal E."/>
            <person name="Bowler C."/>
            <person name="Muto M."/>
            <person name="Sunaga Y."/>
            <person name="Tanaka M."/>
            <person name="Yoshino T."/>
            <person name="Taniguchi T."/>
            <person name="Fukuda Y."/>
            <person name="Nemoto M."/>
            <person name="Matsumoto M."/>
            <person name="Wong P.S."/>
            <person name="Aburatani S."/>
            <person name="Fujibuchi W."/>
        </authorList>
    </citation>
    <scope>NUCLEOTIDE SEQUENCE [LARGE SCALE GENOMIC DNA]</scope>
    <source>
        <strain evidence="1 2">JPCC DA0580</strain>
    </source>
</reference>
<dbReference type="OrthoDB" id="120976at2759"/>
<proteinExistence type="predicted"/>
<gene>
    <name evidence="1" type="ORF">FisN_1Hh303</name>
</gene>